<comment type="similarity">
    <text evidence="3">Belongs to the nairovirus nucleocapsid protein family.</text>
</comment>
<evidence type="ECO:0000256" key="12">
    <source>
        <dbReference type="ARBA" id="ARBA00046210"/>
    </source>
</evidence>
<dbReference type="EMBL" id="ON024089">
    <property type="protein sequence ID" value="URZ29347.1"/>
    <property type="molecule type" value="Viral_cRNA"/>
</dbReference>
<evidence type="ECO:0000256" key="10">
    <source>
        <dbReference type="ARBA" id="ARBA00023274"/>
    </source>
</evidence>
<evidence type="ECO:0000256" key="7">
    <source>
        <dbReference type="ARBA" id="ARBA00022844"/>
    </source>
</evidence>
<evidence type="ECO:0000256" key="11">
    <source>
        <dbReference type="ARBA" id="ARBA00033344"/>
    </source>
</evidence>
<evidence type="ECO:0000256" key="4">
    <source>
        <dbReference type="ARBA" id="ARBA00014389"/>
    </source>
</evidence>
<protein>
    <recommendedName>
        <fullName evidence="4">Nucleoprotein</fullName>
    </recommendedName>
    <alternativeName>
        <fullName evidence="11">Nucleocapsid protein</fullName>
    </alternativeName>
</protein>
<comment type="subunit">
    <text evidence="13">Probable homooligomer; forms a double superhelical polymer. Monomer.</text>
</comment>
<dbReference type="GO" id="GO:0019029">
    <property type="term" value="C:helical viral capsid"/>
    <property type="evidence" value="ECO:0007669"/>
    <property type="project" value="UniProtKB-KW"/>
</dbReference>
<dbReference type="InterPro" id="IPR003486">
    <property type="entry name" value="Nairo_nucleocap"/>
</dbReference>
<sequence>MAPLPKSVLTFTNKEGLDRWYADFKAANPRLTFSTTCTNSESLCRQVERADLSPPGSDKGEKDSDIAKKLHARFSSCAPFYECAWVSCNGMVERSLKWFEANKDQAFMDWHRKYGVLRTKVPTADEVDNYQIAALKWRAETQFQVNSLTMATDEPVVKVYRVGHSIVTDLKDLLEDMKKRRNAALGLQEGVERAPSEHVDHFSSWIKAGDWTVPCPWGDWDKKNKNGYPLSTTAAAGIINKRLMKKEELEKSLKAMVDSIREAKNNNDYDANALKRLDDTLSSIYTAATTFLTGQKTQSAGGFVQQGSALDTAFSSHYWAWSSGVKLETFPSLSAMLYALGKSPMGKRKVEKRLKDCPFAWAQKLCDMFSTIKDDAIHMHPAVLTPSRMSTDMVCSFGAFPVSDPSKISDGASSPRFILNLRSDGDNAAGKAISFTFREYKIAYPDWKAELIVPVEHMLHQTFLSKSGPFVNVSQVPGQALNVNIVPIEE</sequence>
<evidence type="ECO:0000256" key="5">
    <source>
        <dbReference type="ARBA" id="ARBA00022497"/>
    </source>
</evidence>
<dbReference type="Gene3D" id="1.20.58.1110">
    <property type="match status" value="1"/>
</dbReference>
<reference evidence="14 15" key="1">
    <citation type="submission" date="2022-03" db="EMBL/GenBank/DDBJ databases">
        <authorList>
            <person name="Cao W.-C."/>
            <person name="Hu Y.-L."/>
            <person name="Jiang J.-F."/>
            <person name="Shi W."/>
            <person name="Shi M."/>
            <person name="Que T.-C."/>
            <person name="Cui X.-M."/>
            <person name="Ye R.-Z."/>
            <person name="Xia L.-Y."/>
            <person name="Hou X."/>
            <person name="Zheng J.-J."/>
            <person name="Jia N."/>
            <person name="Xie X."/>
        </authorList>
    </citation>
    <scope>NUCLEOTIDE SEQUENCE [LARGE SCALE GENOMIC DNA]</scope>
    <source>
        <strain evidence="14 15">PONV/BIME1/P152T/pangolin/2018</strain>
    </source>
</reference>
<keyword evidence="8" id="KW-0694">RNA-binding</keyword>
<dbReference type="Proteomes" id="UP001262076">
    <property type="component" value="Genome"/>
</dbReference>
<evidence type="ECO:0000313" key="15">
    <source>
        <dbReference type="Proteomes" id="UP001262076"/>
    </source>
</evidence>
<proteinExistence type="inferred from homology"/>
<accession>A0AAE9LG62</accession>
<comment type="function">
    <text evidence="12">Binds dsRNA and ssRNA and probably participates in the packaging of viral genome. In the dsRNA binding mode, the nucleocapsid protein specifically binds to the vRNA panhandle secondary structure formed at the termini of viral genome. Does not discriminate between viral and nonviral RNAs through ssRNA binding mode. Displays dsDNA endonuclease activity that is sequence non-specific.</text>
</comment>
<dbReference type="GO" id="GO:1990904">
    <property type="term" value="C:ribonucleoprotein complex"/>
    <property type="evidence" value="ECO:0007669"/>
    <property type="project" value="UniProtKB-KW"/>
</dbReference>
<name>A0AAE9LG62_9VIRU</name>
<keyword evidence="6" id="KW-0167">Capsid protein</keyword>
<evidence type="ECO:0000256" key="1">
    <source>
        <dbReference type="ARBA" id="ARBA00001936"/>
    </source>
</evidence>
<evidence type="ECO:0000313" key="14">
    <source>
        <dbReference type="EMBL" id="URZ29347.1"/>
    </source>
</evidence>
<evidence type="ECO:0000256" key="9">
    <source>
        <dbReference type="ARBA" id="ARBA00023086"/>
    </source>
</evidence>
<dbReference type="GO" id="GO:0019013">
    <property type="term" value="C:viral nucleocapsid"/>
    <property type="evidence" value="ECO:0007669"/>
    <property type="project" value="UniProtKB-KW"/>
</dbReference>
<keyword evidence="5" id="KW-1139">Helical capsid protein</keyword>
<evidence type="ECO:0000256" key="6">
    <source>
        <dbReference type="ARBA" id="ARBA00022561"/>
    </source>
</evidence>
<organism evidence="14 15">
    <name type="scientific">Pangolin orthonairovirus</name>
    <dbReference type="NCBI Taxonomy" id="2951875"/>
    <lineage>
        <taxon>Viruses</taxon>
        <taxon>Riboviria</taxon>
        <taxon>Orthornavirae</taxon>
        <taxon>Negarnaviricota</taxon>
        <taxon>Polyploviricotina</taxon>
        <taxon>Bunyaviricetes</taxon>
        <taxon>Hareavirales</taxon>
        <taxon>Nairoviridae</taxon>
        <taxon>Orthonairovirus</taxon>
        <taxon>Orthonairovirus manidae</taxon>
    </lineage>
</organism>
<keyword evidence="7" id="KW-0946">Virion</keyword>
<keyword evidence="9 14" id="KW-0543">Viral nucleoprotein</keyword>
<evidence type="ECO:0000256" key="13">
    <source>
        <dbReference type="ARBA" id="ARBA00046354"/>
    </source>
</evidence>
<keyword evidence="10" id="KW-0687">Ribonucleoprotein</keyword>
<keyword evidence="15" id="KW-1185">Reference proteome</keyword>
<comment type="cofactor">
    <cofactor evidence="1">
        <name>Mn(2+)</name>
        <dbReference type="ChEBI" id="CHEBI:29035"/>
    </cofactor>
</comment>
<evidence type="ECO:0000256" key="3">
    <source>
        <dbReference type="ARBA" id="ARBA00009355"/>
    </source>
</evidence>
<evidence type="ECO:0000256" key="2">
    <source>
        <dbReference type="ARBA" id="ARBA00004328"/>
    </source>
</evidence>
<evidence type="ECO:0000256" key="8">
    <source>
        <dbReference type="ARBA" id="ARBA00022884"/>
    </source>
</evidence>
<dbReference type="Pfam" id="PF02477">
    <property type="entry name" value="Nairo_nucleo"/>
    <property type="match status" value="1"/>
</dbReference>
<dbReference type="GO" id="GO:0003723">
    <property type="term" value="F:RNA binding"/>
    <property type="evidence" value="ECO:0007669"/>
    <property type="project" value="UniProtKB-KW"/>
</dbReference>
<comment type="subcellular location">
    <subcellularLocation>
        <location evidence="2">Virion</location>
    </subcellularLocation>
</comment>